<evidence type="ECO:0000313" key="5">
    <source>
        <dbReference type="Proteomes" id="UP000000329"/>
    </source>
</evidence>
<dbReference type="PRINTS" id="PR00922">
    <property type="entry name" value="DADACBPTASE3"/>
</dbReference>
<dbReference type="KEGG" id="hse:Hsero_3369"/>
<dbReference type="EC" id="3.4.16.4" evidence="4"/>
<reference evidence="4 5" key="1">
    <citation type="submission" date="2010-04" db="EMBL/GenBank/DDBJ databases">
        <title>The genome of Herbaspirillum seropedicae SmR1, an endophytic, nitrogen-fixing, plant-growth promoting beta-Proteobacteria.</title>
        <authorList>
            <person name="Pedrosa F.O."/>
            <person name="Monteiro R.A."/>
            <person name="Wassem R."/>
            <person name="Cruz L.M."/>
            <person name="Ayub R.A."/>
            <person name="Colauto N.B."/>
            <person name="Fernandez M.A."/>
            <person name="Fungaro M.H.P."/>
            <person name="Grisard E.C."/>
            <person name="Hungria M."/>
            <person name="Madeira H.M.F."/>
            <person name="Nodari R.O."/>
            <person name="Osaku C.A."/>
            <person name="Petzl-Erler M.L."/>
            <person name="Terenzi H."/>
            <person name="Vieira L.G.E."/>
            <person name="Almeida M.I.M."/>
            <person name="Alves L.R."/>
            <person name="Arantes O.M.N."/>
            <person name="Balsanelli E."/>
            <person name="Barcellos F.G."/>
            <person name="Baura V.A."/>
            <person name="Binde D.R."/>
            <person name="Campo R.J."/>
            <person name="Chubatsu L.S."/>
            <person name="Chueire L.M.O."/>
            <person name="Ciferri R.R."/>
            <person name="Correa L.C."/>
            <person name="da Conceicao Silva J.L."/>
            <person name="Dabul A.N.G."/>
            <person name="Dambros B.P."/>
            <person name="Faoro H."/>
            <person name="Favetti A."/>
            <person name="Friedermann G."/>
            <person name="Furlaneto M.C."/>
            <person name="Gasques L.S."/>
            <person name="Gimenes C.C.T."/>
            <person name="Gioppo N.M.R."/>
            <person name="Glienke-Blanco C."/>
            <person name="Godoy L.P."/>
            <person name="Guerra M.P."/>
            <person name="Karp S."/>
            <person name="Kava-Cordeiro V."/>
            <person name="Margarido V.P."/>
            <person name="Mathioni S.M."/>
            <person name="Menck-Soares M.A."/>
            <person name="Murace N.K."/>
            <person name="Nicolas M.F."/>
            <person name="Oliveira C.E.C."/>
            <person name="Pagnan N.A.B."/>
            <person name="Pamphile J.A."/>
            <person name="Patussi E.V."/>
            <person name="Pereira L.F.P."/>
            <person name="Pereira-Ferrari L."/>
            <person name="Pinto F.G.S."/>
            <person name="Precoma C."/>
            <person name="Prioli A.J."/>
            <person name="Prioli S.M.A.P."/>
            <person name="Raittz R.T."/>
            <person name="Ramos H.J.O."/>
            <person name="Ribeiro E.M.S.F."/>
            <person name="Rigo L.U."/>
            <person name="Rocha C.L.M.S.C."/>
            <person name="Rocha S.N."/>
            <person name="Santos K."/>
            <person name="Satori D."/>
            <person name="Silva A.G."/>
            <person name="Simao R.C.G."/>
            <person name="Soares M.A.M."/>
            <person name="Souza E.M."/>
            <person name="Steffens M.B.R."/>
            <person name="Steindel M."/>
            <person name="Tadra-Sfeir M.Z."/>
            <person name="Takahashi E.K."/>
            <person name="Torres R.A."/>
            <person name="Valle J.S."/>
            <person name="Vernal J.I."/>
            <person name="Vilas-Boas L.A."/>
            <person name="Watanabe M.A.E."/>
            <person name="Weiss V.A."/>
            <person name="Yates M.A."/>
            <person name="Souza E.M."/>
        </authorList>
    </citation>
    <scope>NUCLEOTIDE SEQUENCE [LARGE SCALE GENOMIC DNA]</scope>
    <source>
        <strain evidence="4 5">SmR1</strain>
    </source>
</reference>
<dbReference type="GeneID" id="29393157"/>
<proteinExistence type="inferred from homology"/>
<keyword evidence="3" id="KW-0732">Signal</keyword>
<protein>
    <submittedName>
        <fullName evidence="4">D-alanyl-D-alanine carboxipeptidase 3 (S13) family signal peptide protein</fullName>
        <ecNumber evidence="4">3.4.16.4</ecNumber>
    </submittedName>
</protein>
<dbReference type="eggNOG" id="COG2027">
    <property type="taxonomic scope" value="Bacteria"/>
</dbReference>
<evidence type="ECO:0000256" key="3">
    <source>
        <dbReference type="SAM" id="SignalP"/>
    </source>
</evidence>
<dbReference type="SUPFAM" id="SSF56601">
    <property type="entry name" value="beta-lactamase/transpeptidase-like"/>
    <property type="match status" value="1"/>
</dbReference>
<keyword evidence="4" id="KW-0645">Protease</keyword>
<keyword evidence="2 4" id="KW-0378">Hydrolase</keyword>
<evidence type="ECO:0000313" key="4">
    <source>
        <dbReference type="EMBL" id="ADJ64850.1"/>
    </source>
</evidence>
<dbReference type="EMBL" id="CP002039">
    <property type="protein sequence ID" value="ADJ64850.1"/>
    <property type="molecule type" value="Genomic_DNA"/>
</dbReference>
<gene>
    <name evidence="4" type="primary">dacB</name>
    <name evidence="4" type="ordered locus">Hsero_3369</name>
</gene>
<dbReference type="MEROPS" id="S13.003"/>
<dbReference type="RefSeq" id="WP_013235314.1">
    <property type="nucleotide sequence ID" value="NC_014323.1"/>
</dbReference>
<dbReference type="PANTHER" id="PTHR30023:SF0">
    <property type="entry name" value="PENICILLIN-SENSITIVE CARBOXYPEPTIDASE A"/>
    <property type="match status" value="1"/>
</dbReference>
<evidence type="ECO:0000256" key="2">
    <source>
        <dbReference type="ARBA" id="ARBA00022801"/>
    </source>
</evidence>
<comment type="similarity">
    <text evidence="1">Belongs to the peptidase S13 family.</text>
</comment>
<organism evidence="4 5">
    <name type="scientific">Herbaspirillum seropedicae (strain SmR1)</name>
    <dbReference type="NCBI Taxonomy" id="757424"/>
    <lineage>
        <taxon>Bacteria</taxon>
        <taxon>Pseudomonadati</taxon>
        <taxon>Pseudomonadota</taxon>
        <taxon>Betaproteobacteria</taxon>
        <taxon>Burkholderiales</taxon>
        <taxon>Oxalobacteraceae</taxon>
        <taxon>Herbaspirillum</taxon>
    </lineage>
</organism>
<dbReference type="Pfam" id="PF02113">
    <property type="entry name" value="Peptidase_S13"/>
    <property type="match status" value="1"/>
</dbReference>
<dbReference type="Gene3D" id="3.40.710.10">
    <property type="entry name" value="DD-peptidase/beta-lactamase superfamily"/>
    <property type="match status" value="1"/>
</dbReference>
<feature type="chain" id="PRO_5003115750" evidence="3">
    <location>
        <begin position="36"/>
        <end position="484"/>
    </location>
</feature>
<feature type="signal peptide" evidence="3">
    <location>
        <begin position="1"/>
        <end position="35"/>
    </location>
</feature>
<dbReference type="HOGENOM" id="CLU_017692_2_1_4"/>
<evidence type="ECO:0000256" key="1">
    <source>
        <dbReference type="ARBA" id="ARBA00006096"/>
    </source>
</evidence>
<dbReference type="GO" id="GO:0006508">
    <property type="term" value="P:proteolysis"/>
    <property type="evidence" value="ECO:0007669"/>
    <property type="project" value="InterPro"/>
</dbReference>
<accession>D8J267</accession>
<keyword evidence="4" id="KW-0121">Carboxypeptidase</keyword>
<dbReference type="STRING" id="757424.Hsero_3369"/>
<dbReference type="GO" id="GO:0000270">
    <property type="term" value="P:peptidoglycan metabolic process"/>
    <property type="evidence" value="ECO:0007669"/>
    <property type="project" value="TreeGrafter"/>
</dbReference>
<dbReference type="Gene3D" id="3.50.80.20">
    <property type="entry name" value="D-Ala-D-Ala carboxypeptidase C, peptidase S13"/>
    <property type="match status" value="1"/>
</dbReference>
<dbReference type="InterPro" id="IPR012338">
    <property type="entry name" value="Beta-lactam/transpept-like"/>
</dbReference>
<dbReference type="AlphaFoldDB" id="D8J267"/>
<name>D8J267_HERSS</name>
<dbReference type="GO" id="GO:0009002">
    <property type="term" value="F:serine-type D-Ala-D-Ala carboxypeptidase activity"/>
    <property type="evidence" value="ECO:0007669"/>
    <property type="project" value="UniProtKB-EC"/>
</dbReference>
<dbReference type="Proteomes" id="UP000000329">
    <property type="component" value="Chromosome"/>
</dbReference>
<dbReference type="NCBIfam" id="TIGR00666">
    <property type="entry name" value="PBP4"/>
    <property type="match status" value="1"/>
</dbReference>
<dbReference type="PANTHER" id="PTHR30023">
    <property type="entry name" value="D-ALANYL-D-ALANINE CARBOXYPEPTIDASE"/>
    <property type="match status" value="1"/>
</dbReference>
<sequence>MLRPVLRLPVRLPRSRLSCLPLLAVLLLPMGHAAAQSLPPAVVGALRVAHIPQQNTGVLVIDTEGSKRVLVSNNIGQPFNPASVMKLVTTDAALEMLGPTFTWKTQAYIDGTLSGGVLNGDLILKGGGDPKLVLENFWLLLRQLRARGIQDIRGNLVLDRSYFAPSSYDPAQFDGDPQKPYNAGPDALLLNYRTQAFRFEPDAASGTVSVSMDPPMAGFTITPPRLSQEPCGDWQGKLMLNNDASGATFSGSYSADCGARVWYVHPYRMSNVQYVGASFAQMWADLGGRFAGRVLDGQVTPSARMMVEVQSPALPEVIRDINKYSNNVMARQVLLTLGAEMTGQPGDPVNAARAVRGWLGDKGIDTNGLAIENGAGLSRIERVTPGLLANVLLQAWRSPLMPEFVSSLPLVGYDGTMRRRLKTQGVAGQAHIKTGTLNDVRSIAGYVQAASGKTYVVVFLINHPAAPNGQKAQDALLQWVYENG</sequence>
<dbReference type="InterPro" id="IPR000667">
    <property type="entry name" value="Peptidase_S13"/>
</dbReference>
<keyword evidence="5" id="KW-1185">Reference proteome</keyword>